<name>A0A5B6U6R7_9ROSI</name>
<organism evidence="1 2">
    <name type="scientific">Gossypium australe</name>
    <dbReference type="NCBI Taxonomy" id="47621"/>
    <lineage>
        <taxon>Eukaryota</taxon>
        <taxon>Viridiplantae</taxon>
        <taxon>Streptophyta</taxon>
        <taxon>Embryophyta</taxon>
        <taxon>Tracheophyta</taxon>
        <taxon>Spermatophyta</taxon>
        <taxon>Magnoliopsida</taxon>
        <taxon>eudicotyledons</taxon>
        <taxon>Gunneridae</taxon>
        <taxon>Pentapetalae</taxon>
        <taxon>rosids</taxon>
        <taxon>malvids</taxon>
        <taxon>Malvales</taxon>
        <taxon>Malvaceae</taxon>
        <taxon>Malvoideae</taxon>
        <taxon>Gossypium</taxon>
    </lineage>
</organism>
<keyword evidence="2" id="KW-1185">Reference proteome</keyword>
<accession>A0A5B6U6R7</accession>
<dbReference type="Proteomes" id="UP000325315">
    <property type="component" value="Unassembled WGS sequence"/>
</dbReference>
<evidence type="ECO:0000313" key="2">
    <source>
        <dbReference type="Proteomes" id="UP000325315"/>
    </source>
</evidence>
<dbReference type="OrthoDB" id="298726at2759"/>
<dbReference type="EMBL" id="SMMG02000013">
    <property type="protein sequence ID" value="KAA3452963.1"/>
    <property type="molecule type" value="Genomic_DNA"/>
</dbReference>
<proteinExistence type="predicted"/>
<protein>
    <submittedName>
        <fullName evidence="1">Microtubule-associated TORTIFOLIA1-like protein</fullName>
    </submittedName>
</protein>
<gene>
    <name evidence="1" type="ORF">EPI10_009049</name>
</gene>
<reference evidence="2" key="1">
    <citation type="journal article" date="2019" name="Plant Biotechnol. J.">
        <title>Genome sequencing of the Australian wild diploid species Gossypium australe highlights disease resistance and delayed gland morphogenesis.</title>
        <authorList>
            <person name="Cai Y."/>
            <person name="Cai X."/>
            <person name="Wang Q."/>
            <person name="Wang P."/>
            <person name="Zhang Y."/>
            <person name="Cai C."/>
            <person name="Xu Y."/>
            <person name="Wang K."/>
            <person name="Zhou Z."/>
            <person name="Wang C."/>
            <person name="Geng S."/>
            <person name="Li B."/>
            <person name="Dong Q."/>
            <person name="Hou Y."/>
            <person name="Wang H."/>
            <person name="Ai P."/>
            <person name="Liu Z."/>
            <person name="Yi F."/>
            <person name="Sun M."/>
            <person name="An G."/>
            <person name="Cheng J."/>
            <person name="Zhang Y."/>
            <person name="Shi Q."/>
            <person name="Xie Y."/>
            <person name="Shi X."/>
            <person name="Chang Y."/>
            <person name="Huang F."/>
            <person name="Chen Y."/>
            <person name="Hong S."/>
            <person name="Mi L."/>
            <person name="Sun Q."/>
            <person name="Zhang L."/>
            <person name="Zhou B."/>
            <person name="Peng R."/>
            <person name="Zhang X."/>
            <person name="Liu F."/>
        </authorList>
    </citation>
    <scope>NUCLEOTIDE SEQUENCE [LARGE SCALE GENOMIC DNA]</scope>
    <source>
        <strain evidence="2">cv. PA1801</strain>
    </source>
</reference>
<comment type="caution">
    <text evidence="1">The sequence shown here is derived from an EMBL/GenBank/DDBJ whole genome shotgun (WGS) entry which is preliminary data.</text>
</comment>
<evidence type="ECO:0000313" key="1">
    <source>
        <dbReference type="EMBL" id="KAA3452963.1"/>
    </source>
</evidence>
<sequence>MYLISKNPSFIFREIHTFPLTELQKFAVFPLSTKLSHFLNIPSFSPCLICENPIVLPLHSNL</sequence>
<dbReference type="AlphaFoldDB" id="A0A5B6U6R7"/>